<dbReference type="OrthoDB" id="10325725at2759"/>
<comment type="caution">
    <text evidence="2">The sequence shown here is derived from an EMBL/GenBank/DDBJ whole genome shotgun (WGS) entry which is preliminary data.</text>
</comment>
<evidence type="ECO:0000256" key="1">
    <source>
        <dbReference type="SAM" id="Phobius"/>
    </source>
</evidence>
<dbReference type="EMBL" id="PGGS01000047">
    <property type="protein sequence ID" value="PNH10772.1"/>
    <property type="molecule type" value="Genomic_DNA"/>
</dbReference>
<keyword evidence="3" id="KW-1185">Reference proteome</keyword>
<proteinExistence type="predicted"/>
<organism evidence="2 3">
    <name type="scientific">Tetrabaena socialis</name>
    <dbReference type="NCBI Taxonomy" id="47790"/>
    <lineage>
        <taxon>Eukaryota</taxon>
        <taxon>Viridiplantae</taxon>
        <taxon>Chlorophyta</taxon>
        <taxon>core chlorophytes</taxon>
        <taxon>Chlorophyceae</taxon>
        <taxon>CS clade</taxon>
        <taxon>Chlamydomonadales</taxon>
        <taxon>Tetrabaenaceae</taxon>
        <taxon>Tetrabaena</taxon>
    </lineage>
</organism>
<sequence>MALPRWAVGLFFLSIPVATYTWIITTRPNIYEQITEEIKRQEERDKAAGKVVPARS</sequence>
<dbReference type="AlphaFoldDB" id="A0A2J8AE35"/>
<evidence type="ECO:0000313" key="3">
    <source>
        <dbReference type="Proteomes" id="UP000236333"/>
    </source>
</evidence>
<feature type="transmembrane region" description="Helical" evidence="1">
    <location>
        <begin position="6"/>
        <end position="24"/>
    </location>
</feature>
<keyword evidence="1" id="KW-0812">Transmembrane</keyword>
<keyword evidence="1" id="KW-1133">Transmembrane helix</keyword>
<evidence type="ECO:0000313" key="2">
    <source>
        <dbReference type="EMBL" id="PNH10772.1"/>
    </source>
</evidence>
<keyword evidence="1" id="KW-0472">Membrane</keyword>
<dbReference type="Proteomes" id="UP000236333">
    <property type="component" value="Unassembled WGS sequence"/>
</dbReference>
<accession>A0A2J8AE35</accession>
<protein>
    <submittedName>
        <fullName evidence="2">Uncharacterized protein</fullName>
    </submittedName>
</protein>
<reference evidence="2 3" key="1">
    <citation type="journal article" date="2017" name="Mol. Biol. Evol.">
        <title>The 4-celled Tetrabaena socialis nuclear genome reveals the essential components for genetic control of cell number at the origin of multicellularity in the volvocine lineage.</title>
        <authorList>
            <person name="Featherston J."/>
            <person name="Arakaki Y."/>
            <person name="Hanschen E.R."/>
            <person name="Ferris P.J."/>
            <person name="Michod R.E."/>
            <person name="Olson B.J.S.C."/>
            <person name="Nozaki H."/>
            <person name="Durand P.M."/>
        </authorList>
    </citation>
    <scope>NUCLEOTIDE SEQUENCE [LARGE SCALE GENOMIC DNA]</scope>
    <source>
        <strain evidence="2 3">NIES-571</strain>
    </source>
</reference>
<gene>
    <name evidence="2" type="ORF">TSOC_002454</name>
</gene>
<name>A0A2J8AE35_9CHLO</name>